<protein>
    <submittedName>
        <fullName evidence="1">Uncharacterized protein</fullName>
    </submittedName>
</protein>
<reference evidence="1 2" key="1">
    <citation type="journal article" date="2022" name="Plant J.">
        <title>Chromosome-level genome of Camellia lanceoleosa provides a valuable resource for understanding genome evolution and self-incompatibility.</title>
        <authorList>
            <person name="Gong W."/>
            <person name="Xiao S."/>
            <person name="Wang L."/>
            <person name="Liao Z."/>
            <person name="Chang Y."/>
            <person name="Mo W."/>
            <person name="Hu G."/>
            <person name="Li W."/>
            <person name="Zhao G."/>
            <person name="Zhu H."/>
            <person name="Hu X."/>
            <person name="Ji K."/>
            <person name="Xiang X."/>
            <person name="Song Q."/>
            <person name="Yuan D."/>
            <person name="Jin S."/>
            <person name="Zhang L."/>
        </authorList>
    </citation>
    <scope>NUCLEOTIDE SEQUENCE [LARGE SCALE GENOMIC DNA]</scope>
    <source>
        <strain evidence="1">SQ_2022a</strain>
    </source>
</reference>
<evidence type="ECO:0000313" key="2">
    <source>
        <dbReference type="Proteomes" id="UP001060215"/>
    </source>
</evidence>
<dbReference type="EMBL" id="CM045759">
    <property type="protein sequence ID" value="KAI8016996.1"/>
    <property type="molecule type" value="Genomic_DNA"/>
</dbReference>
<name>A0ACC0HV00_9ERIC</name>
<dbReference type="Proteomes" id="UP001060215">
    <property type="component" value="Chromosome 2"/>
</dbReference>
<proteinExistence type="predicted"/>
<sequence>MATWVPPQPGLYKVNCDVAVLHGSSCAAAAAVLRDEHGRMVDGLTKKMCVSSPFQGEAQTCRLACLLAHQHNLLDVLVEGDNKAVIHLCATETVPLWECAAVLSDIKRLASQGRFSFQWRPRASNKVAHWVAWACLHDQLPVNWVSNPPSPLLCLLTAP</sequence>
<comment type="caution">
    <text evidence="1">The sequence shown here is derived from an EMBL/GenBank/DDBJ whole genome shotgun (WGS) entry which is preliminary data.</text>
</comment>
<keyword evidence="2" id="KW-1185">Reference proteome</keyword>
<organism evidence="1 2">
    <name type="scientific">Camellia lanceoleosa</name>
    <dbReference type="NCBI Taxonomy" id="1840588"/>
    <lineage>
        <taxon>Eukaryota</taxon>
        <taxon>Viridiplantae</taxon>
        <taxon>Streptophyta</taxon>
        <taxon>Embryophyta</taxon>
        <taxon>Tracheophyta</taxon>
        <taxon>Spermatophyta</taxon>
        <taxon>Magnoliopsida</taxon>
        <taxon>eudicotyledons</taxon>
        <taxon>Gunneridae</taxon>
        <taxon>Pentapetalae</taxon>
        <taxon>asterids</taxon>
        <taxon>Ericales</taxon>
        <taxon>Theaceae</taxon>
        <taxon>Camellia</taxon>
    </lineage>
</organism>
<evidence type="ECO:0000313" key="1">
    <source>
        <dbReference type="EMBL" id="KAI8016996.1"/>
    </source>
</evidence>
<accession>A0ACC0HV00</accession>
<gene>
    <name evidence="1" type="ORF">LOK49_LG04G00979</name>
</gene>